<reference evidence="2 3" key="1">
    <citation type="journal article" date="2018" name="Evol. Lett.">
        <title>Horizontal gene cluster transfer increased hallucinogenic mushroom diversity.</title>
        <authorList>
            <person name="Reynolds H.T."/>
            <person name="Vijayakumar V."/>
            <person name="Gluck-Thaler E."/>
            <person name="Korotkin H.B."/>
            <person name="Matheny P.B."/>
            <person name="Slot J.C."/>
        </authorList>
    </citation>
    <scope>NUCLEOTIDE SEQUENCE [LARGE SCALE GENOMIC DNA]</scope>
    <source>
        <strain evidence="2 3">2629</strain>
    </source>
</reference>
<gene>
    <name evidence="2" type="ORF">CVT24_005702</name>
</gene>
<evidence type="ECO:0000313" key="3">
    <source>
        <dbReference type="Proteomes" id="UP000284842"/>
    </source>
</evidence>
<protein>
    <submittedName>
        <fullName evidence="2">Uncharacterized protein</fullName>
    </submittedName>
</protein>
<proteinExistence type="predicted"/>
<dbReference type="EMBL" id="NHTK01006128">
    <property type="protein sequence ID" value="PPQ63242.1"/>
    <property type="molecule type" value="Genomic_DNA"/>
</dbReference>
<feature type="region of interest" description="Disordered" evidence="1">
    <location>
        <begin position="55"/>
        <end position="134"/>
    </location>
</feature>
<dbReference type="Proteomes" id="UP000284842">
    <property type="component" value="Unassembled WGS sequence"/>
</dbReference>
<dbReference type="AlphaFoldDB" id="A0A409V999"/>
<organism evidence="2 3">
    <name type="scientific">Panaeolus cyanescens</name>
    <dbReference type="NCBI Taxonomy" id="181874"/>
    <lineage>
        <taxon>Eukaryota</taxon>
        <taxon>Fungi</taxon>
        <taxon>Dikarya</taxon>
        <taxon>Basidiomycota</taxon>
        <taxon>Agaricomycotina</taxon>
        <taxon>Agaricomycetes</taxon>
        <taxon>Agaricomycetidae</taxon>
        <taxon>Agaricales</taxon>
        <taxon>Agaricineae</taxon>
        <taxon>Galeropsidaceae</taxon>
        <taxon>Panaeolus</taxon>
    </lineage>
</organism>
<name>A0A409V999_9AGAR</name>
<sequence>MHTSNFLGTSETTFSLSGEKMGAGCSTSTTSSPTGAIPQIAMSVFQDASPILTISSSGSSEKGSASDTIHTTPAFSKASMRSSRRRHRFGSRLLNTPPRRHARLRGNENPARRAIPSSPLASRGSRPENLSLLDADVPPIARGNRQRRVLGNITNTFSVPEATPPPPPPKFAFNLRDQLAAINLGSNVRNSDSLDDQFLVYRSADEFLPSFVSTPLPSVGAEMLPTMSRTNSGLSDGSCPAFSDIFASASSSSSGGAVRSPSPLTPLFSLPDTFNMSEMANSISRVSGGLISTLAARYQREFPDDYDDNGGVALDERFEWEAEMRNVEMTCGRGMFGEEKKRACDEV</sequence>
<evidence type="ECO:0000313" key="2">
    <source>
        <dbReference type="EMBL" id="PPQ63242.1"/>
    </source>
</evidence>
<dbReference type="InParanoid" id="A0A409V999"/>
<comment type="caution">
    <text evidence="2">The sequence shown here is derived from an EMBL/GenBank/DDBJ whole genome shotgun (WGS) entry which is preliminary data.</text>
</comment>
<accession>A0A409V999</accession>
<evidence type="ECO:0000256" key="1">
    <source>
        <dbReference type="SAM" id="MobiDB-lite"/>
    </source>
</evidence>
<keyword evidence="3" id="KW-1185">Reference proteome</keyword>
<dbReference type="OrthoDB" id="3089951at2759"/>
<feature type="compositionally biased region" description="Low complexity" evidence="1">
    <location>
        <begin position="55"/>
        <end position="66"/>
    </location>
</feature>